<name>A0A6N4X631_9FLAO</name>
<organism evidence="1 2">
    <name type="scientific">Chryseobacterium potabilaquae</name>
    <dbReference type="NCBI Taxonomy" id="2675057"/>
    <lineage>
        <taxon>Bacteria</taxon>
        <taxon>Pseudomonadati</taxon>
        <taxon>Bacteroidota</taxon>
        <taxon>Flavobacteriia</taxon>
        <taxon>Flavobacteriales</taxon>
        <taxon>Weeksellaceae</taxon>
        <taxon>Chryseobacterium group</taxon>
        <taxon>Chryseobacterium</taxon>
    </lineage>
</organism>
<keyword evidence="2" id="KW-1185">Reference proteome</keyword>
<dbReference type="AlphaFoldDB" id="A0A6N4X631"/>
<gene>
    <name evidence="1" type="ORF">CHRY9293_01107</name>
</gene>
<evidence type="ECO:0000313" key="2">
    <source>
        <dbReference type="Proteomes" id="UP000445144"/>
    </source>
</evidence>
<reference evidence="1 2" key="1">
    <citation type="submission" date="2020-01" db="EMBL/GenBank/DDBJ databases">
        <authorList>
            <person name="Rodrigo-Torres L."/>
            <person name="Arahal R. D."/>
            <person name="Lucena T."/>
        </authorList>
    </citation>
    <scope>NUCLEOTIDE SEQUENCE [LARGE SCALE GENOMIC DNA]</scope>
    <source>
        <strain evidence="1 2">CECT 9293</strain>
    </source>
</reference>
<sequence length="61" mass="7455">MLLFLFFLVFLLDDVQLVISYYGIVLYCIRNCSYYLQVLFYYPGAGYCLSFRWSSYYLWDI</sequence>
<dbReference type="Proteomes" id="UP000445144">
    <property type="component" value="Unassembled WGS sequence"/>
</dbReference>
<dbReference type="EMBL" id="CACVBR010000006">
    <property type="protein sequence ID" value="CAA7194826.1"/>
    <property type="molecule type" value="Genomic_DNA"/>
</dbReference>
<evidence type="ECO:0000313" key="1">
    <source>
        <dbReference type="EMBL" id="CAA7194826.1"/>
    </source>
</evidence>
<protein>
    <submittedName>
        <fullName evidence="1">Uncharacterized protein</fullName>
    </submittedName>
</protein>
<accession>A0A6N4X631</accession>
<proteinExistence type="predicted"/>